<accession>A0ABP0IA87</accession>
<sequence length="197" mass="21865">MWQDPTKRSELKKMFLEHGSFEGMELAITKKHVLASQAKKEGGWYTKSKLETNEAWTKAMIAKAWAWARSNNRIRVNKIHGEEEISILAHESWNMTSTDIEESTQTGSLEIQDDAGTLMNSNLPDFNDSDALAAHAHNRSAGTSSNGEGLGITNGVMSFKLSFPTISKTASPLQILPQFIEVLGRKVDKIQVEKDSS</sequence>
<comment type="caution">
    <text evidence="1">The sequence shown here is derived from an EMBL/GenBank/DDBJ whole genome shotgun (WGS) entry which is preliminary data.</text>
</comment>
<proteinExistence type="predicted"/>
<reference evidence="1 2" key="1">
    <citation type="submission" date="2024-02" db="EMBL/GenBank/DDBJ databases">
        <authorList>
            <person name="Chen Y."/>
            <person name="Shah S."/>
            <person name="Dougan E. K."/>
            <person name="Thang M."/>
            <person name="Chan C."/>
        </authorList>
    </citation>
    <scope>NUCLEOTIDE SEQUENCE [LARGE SCALE GENOMIC DNA]</scope>
</reference>
<name>A0ABP0IA87_9DINO</name>
<keyword evidence="2" id="KW-1185">Reference proteome</keyword>
<gene>
    <name evidence="1" type="ORF">CCMP2556_LOCUS5673</name>
</gene>
<evidence type="ECO:0000313" key="1">
    <source>
        <dbReference type="EMBL" id="CAK8999494.1"/>
    </source>
</evidence>
<organism evidence="1 2">
    <name type="scientific">Durusdinium trenchii</name>
    <dbReference type="NCBI Taxonomy" id="1381693"/>
    <lineage>
        <taxon>Eukaryota</taxon>
        <taxon>Sar</taxon>
        <taxon>Alveolata</taxon>
        <taxon>Dinophyceae</taxon>
        <taxon>Suessiales</taxon>
        <taxon>Symbiodiniaceae</taxon>
        <taxon>Durusdinium</taxon>
    </lineage>
</organism>
<protein>
    <submittedName>
        <fullName evidence="1">Uncharacterized protein</fullName>
    </submittedName>
</protein>
<dbReference type="Proteomes" id="UP001642484">
    <property type="component" value="Unassembled WGS sequence"/>
</dbReference>
<evidence type="ECO:0000313" key="2">
    <source>
        <dbReference type="Proteomes" id="UP001642484"/>
    </source>
</evidence>
<feature type="non-terminal residue" evidence="1">
    <location>
        <position position="197"/>
    </location>
</feature>
<dbReference type="EMBL" id="CAXAMN010002408">
    <property type="protein sequence ID" value="CAK8999494.1"/>
    <property type="molecule type" value="Genomic_DNA"/>
</dbReference>